<keyword evidence="2" id="KW-0067">ATP-binding</keyword>
<dbReference type="EMBL" id="PDOA01000009">
    <property type="protein sequence ID" value="PWC28114.1"/>
    <property type="molecule type" value="Genomic_DNA"/>
</dbReference>
<dbReference type="Gene3D" id="3.40.50.300">
    <property type="entry name" value="P-loop containing nucleotide triphosphate hydrolases"/>
    <property type="match status" value="1"/>
</dbReference>
<dbReference type="PROSITE" id="PS50045">
    <property type="entry name" value="SIGMA54_INTERACT_4"/>
    <property type="match status" value="1"/>
</dbReference>
<dbReference type="SMART" id="SM00382">
    <property type="entry name" value="AAA"/>
    <property type="match status" value="1"/>
</dbReference>
<dbReference type="InterPro" id="IPR003593">
    <property type="entry name" value="AAA+_ATPase"/>
</dbReference>
<evidence type="ECO:0000256" key="6">
    <source>
        <dbReference type="ARBA" id="ARBA00023159"/>
    </source>
</evidence>
<dbReference type="FunFam" id="3.40.50.300:FF:000006">
    <property type="entry name" value="DNA-binding transcriptional regulator NtrC"/>
    <property type="match status" value="1"/>
</dbReference>
<feature type="domain" description="Sigma-54 factor interaction" evidence="9">
    <location>
        <begin position="140"/>
        <end position="370"/>
    </location>
</feature>
<dbReference type="Pfam" id="PF00158">
    <property type="entry name" value="Sigma54_activat"/>
    <property type="match status" value="1"/>
</dbReference>
<feature type="domain" description="Response regulatory" evidence="10">
    <location>
        <begin position="10"/>
        <end position="124"/>
    </location>
</feature>
<comment type="caution">
    <text evidence="11">The sequence shown here is derived from an EMBL/GenBank/DDBJ whole genome shotgun (WGS) entry which is preliminary data.</text>
</comment>
<feature type="modified residue" description="4-aspartylphosphate" evidence="8">
    <location>
        <position position="59"/>
    </location>
</feature>
<dbReference type="PROSITE" id="PS00676">
    <property type="entry name" value="SIGMA54_INTERACT_2"/>
    <property type="match status" value="1"/>
</dbReference>
<dbReference type="GO" id="GO:0000160">
    <property type="term" value="P:phosphorelay signal transduction system"/>
    <property type="evidence" value="ECO:0007669"/>
    <property type="project" value="UniProtKB-KW"/>
</dbReference>
<dbReference type="PROSITE" id="PS00688">
    <property type="entry name" value="SIGMA54_INTERACT_3"/>
    <property type="match status" value="1"/>
</dbReference>
<dbReference type="SUPFAM" id="SSF52172">
    <property type="entry name" value="CheY-like"/>
    <property type="match status" value="1"/>
</dbReference>
<evidence type="ECO:0000256" key="1">
    <source>
        <dbReference type="ARBA" id="ARBA00022741"/>
    </source>
</evidence>
<dbReference type="PANTHER" id="PTHR32071:SF57">
    <property type="entry name" value="C4-DICARBOXYLATE TRANSPORT TRANSCRIPTIONAL REGULATORY PROTEIN DCTD"/>
    <property type="match status" value="1"/>
</dbReference>
<dbReference type="SUPFAM" id="SSF46689">
    <property type="entry name" value="Homeodomain-like"/>
    <property type="match status" value="1"/>
</dbReference>
<reference evidence="12" key="1">
    <citation type="submission" date="2017-10" db="EMBL/GenBank/DDBJ databases">
        <authorList>
            <person name="Toshchakov S.V."/>
            <person name="Goeva M.A."/>
        </authorList>
    </citation>
    <scope>NUCLEOTIDE SEQUENCE [LARGE SCALE GENOMIC DNA]</scope>
    <source>
        <strain evidence="12">JR1/69-1-13</strain>
    </source>
</reference>
<evidence type="ECO:0000256" key="4">
    <source>
        <dbReference type="ARBA" id="ARBA00023015"/>
    </source>
</evidence>
<dbReference type="Pfam" id="PF02954">
    <property type="entry name" value="HTH_8"/>
    <property type="match status" value="1"/>
</dbReference>
<dbReference type="GO" id="GO:0005524">
    <property type="term" value="F:ATP binding"/>
    <property type="evidence" value="ECO:0007669"/>
    <property type="project" value="UniProtKB-KW"/>
</dbReference>
<evidence type="ECO:0000313" key="11">
    <source>
        <dbReference type="EMBL" id="PWC28114.1"/>
    </source>
</evidence>
<evidence type="ECO:0000313" key="12">
    <source>
        <dbReference type="Proteomes" id="UP000245048"/>
    </source>
</evidence>
<keyword evidence="8" id="KW-0597">Phosphoprotein</keyword>
<keyword evidence="4" id="KW-0805">Transcription regulation</keyword>
<dbReference type="InterPro" id="IPR025943">
    <property type="entry name" value="Sigma_54_int_dom_ATP-bd_2"/>
</dbReference>
<dbReference type="PANTHER" id="PTHR32071">
    <property type="entry name" value="TRANSCRIPTIONAL REGULATORY PROTEIN"/>
    <property type="match status" value="1"/>
</dbReference>
<sequence length="444" mass="48429">MNQTANAPRSVVLIEDDAVLGESLVQRLTLEGIATAWARSAREGEVLLRRQRPTLIVCDIRLPDGSGEALLTRLMPELGGTPIIVVTAFGDVAQAVRLLRAGADDYVEKPFPAQLLIDKLAAYSGWSAPLRPADDGAGWRSPAMQTLRRHLLKLARVDTTVLLGGESGAGKEVAARALHESGRAEAGRAAAPFVAVNCAAIPAELLESQIFGHERGAFTGATERQPGFAERAAGGTLFLDEVAELGPAPQAKLLRLLQERRFTRLGGREELPLQARIVAASNADLRARVAERRFREDLYYRLAVVELAVPPLRERPEDLGALAAHFLRHFAQAFAREAPELTAPAFDALLAHRWPGNVRELRNRIERAMVLAEGPRLEPADLFPERQAQEAPPLSLAEARDAAEREHIRRVLARSGSRVGDAAQLLGISRTTLWERMKRLGIKG</sequence>
<dbReference type="OrthoDB" id="9762726at2"/>
<dbReference type="InterPro" id="IPR002197">
    <property type="entry name" value="HTH_Fis"/>
</dbReference>
<dbReference type="InterPro" id="IPR002078">
    <property type="entry name" value="Sigma_54_int"/>
</dbReference>
<dbReference type="Proteomes" id="UP000245048">
    <property type="component" value="Unassembled WGS sequence"/>
</dbReference>
<evidence type="ECO:0000256" key="5">
    <source>
        <dbReference type="ARBA" id="ARBA00023125"/>
    </source>
</evidence>
<dbReference type="InterPro" id="IPR025944">
    <property type="entry name" value="Sigma_54_int_dom_CS"/>
</dbReference>
<dbReference type="PROSITE" id="PS50110">
    <property type="entry name" value="RESPONSE_REGULATORY"/>
    <property type="match status" value="1"/>
</dbReference>
<evidence type="ECO:0000256" key="8">
    <source>
        <dbReference type="PROSITE-ProRule" id="PRU00169"/>
    </source>
</evidence>
<dbReference type="InterPro" id="IPR011006">
    <property type="entry name" value="CheY-like_superfamily"/>
</dbReference>
<organism evidence="11 12">
    <name type="scientific">Teichococcus aestuarii</name>
    <dbReference type="NCBI Taxonomy" id="568898"/>
    <lineage>
        <taxon>Bacteria</taxon>
        <taxon>Pseudomonadati</taxon>
        <taxon>Pseudomonadota</taxon>
        <taxon>Alphaproteobacteria</taxon>
        <taxon>Acetobacterales</taxon>
        <taxon>Roseomonadaceae</taxon>
        <taxon>Roseomonas</taxon>
    </lineage>
</organism>
<name>A0A2U1V2K3_9PROT</name>
<dbReference type="InterPro" id="IPR001789">
    <property type="entry name" value="Sig_transdc_resp-reg_receiver"/>
</dbReference>
<dbReference type="RefSeq" id="WP_109517681.1">
    <property type="nucleotide sequence ID" value="NZ_PDOA01000009.1"/>
</dbReference>
<protein>
    <submittedName>
        <fullName evidence="11">Sigma-54-dependent Fis family transcriptional regulator</fullName>
    </submittedName>
</protein>
<dbReference type="InterPro" id="IPR058031">
    <property type="entry name" value="AAA_lid_NorR"/>
</dbReference>
<keyword evidence="6" id="KW-0010">Activator</keyword>
<proteinExistence type="predicted"/>
<keyword evidence="1" id="KW-0547">Nucleotide-binding</keyword>
<dbReference type="Pfam" id="PF25601">
    <property type="entry name" value="AAA_lid_14"/>
    <property type="match status" value="1"/>
</dbReference>
<gene>
    <name evidence="11" type="ORF">CR165_14305</name>
</gene>
<dbReference type="Pfam" id="PF00072">
    <property type="entry name" value="Response_reg"/>
    <property type="match status" value="1"/>
</dbReference>
<dbReference type="Gene3D" id="1.10.10.60">
    <property type="entry name" value="Homeodomain-like"/>
    <property type="match status" value="1"/>
</dbReference>
<keyword evidence="12" id="KW-1185">Reference proteome</keyword>
<evidence type="ECO:0000256" key="7">
    <source>
        <dbReference type="ARBA" id="ARBA00023163"/>
    </source>
</evidence>
<evidence type="ECO:0000256" key="2">
    <source>
        <dbReference type="ARBA" id="ARBA00022840"/>
    </source>
</evidence>
<dbReference type="CDD" id="cd00009">
    <property type="entry name" value="AAA"/>
    <property type="match status" value="1"/>
</dbReference>
<keyword evidence="5" id="KW-0238">DNA-binding</keyword>
<dbReference type="SUPFAM" id="SSF52540">
    <property type="entry name" value="P-loop containing nucleoside triphosphate hydrolases"/>
    <property type="match status" value="1"/>
</dbReference>
<keyword evidence="3" id="KW-0902">Two-component regulatory system</keyword>
<evidence type="ECO:0000259" key="9">
    <source>
        <dbReference type="PROSITE" id="PS50045"/>
    </source>
</evidence>
<dbReference type="InterPro" id="IPR027417">
    <property type="entry name" value="P-loop_NTPase"/>
</dbReference>
<evidence type="ECO:0000259" key="10">
    <source>
        <dbReference type="PROSITE" id="PS50110"/>
    </source>
</evidence>
<accession>A0A2U1V2K3</accession>
<evidence type="ECO:0000256" key="3">
    <source>
        <dbReference type="ARBA" id="ARBA00023012"/>
    </source>
</evidence>
<keyword evidence="7" id="KW-0804">Transcription</keyword>
<dbReference type="SMART" id="SM00448">
    <property type="entry name" value="REC"/>
    <property type="match status" value="1"/>
</dbReference>
<dbReference type="PRINTS" id="PR01590">
    <property type="entry name" value="HTHFIS"/>
</dbReference>
<dbReference type="InterPro" id="IPR009057">
    <property type="entry name" value="Homeodomain-like_sf"/>
</dbReference>
<dbReference type="Gene3D" id="1.10.8.60">
    <property type="match status" value="1"/>
</dbReference>
<dbReference type="GO" id="GO:0043565">
    <property type="term" value="F:sequence-specific DNA binding"/>
    <property type="evidence" value="ECO:0007669"/>
    <property type="project" value="InterPro"/>
</dbReference>
<dbReference type="GO" id="GO:0006355">
    <property type="term" value="P:regulation of DNA-templated transcription"/>
    <property type="evidence" value="ECO:0007669"/>
    <property type="project" value="InterPro"/>
</dbReference>
<dbReference type="AlphaFoldDB" id="A0A2U1V2K3"/>
<dbReference type="Gene3D" id="3.40.50.2300">
    <property type="match status" value="1"/>
</dbReference>